<keyword evidence="5 8" id="KW-0784">Thiamine biosynthesis</keyword>
<dbReference type="PANTHER" id="PTHR34266">
    <property type="entry name" value="THIAZOLE SYNTHASE"/>
    <property type="match status" value="1"/>
</dbReference>
<dbReference type="AlphaFoldDB" id="A0A2W5SUP6"/>
<dbReference type="HAMAP" id="MF_00443">
    <property type="entry name" value="ThiG"/>
    <property type="match status" value="1"/>
</dbReference>
<gene>
    <name evidence="8" type="primary">thiG</name>
    <name evidence="11" type="ORF">DI525_01790</name>
</gene>
<dbReference type="RefSeq" id="WP_303734085.1">
    <property type="nucleotide sequence ID" value="NZ_CAKZHK010000007.1"/>
</dbReference>
<comment type="subunit">
    <text evidence="8">Homotetramer. Forms heterodimers with either ThiH or ThiS.</text>
</comment>
<evidence type="ECO:0000256" key="1">
    <source>
        <dbReference type="ARBA" id="ARBA00002834"/>
    </source>
</evidence>
<dbReference type="GO" id="GO:0009229">
    <property type="term" value="P:thiamine diphosphate biosynthetic process"/>
    <property type="evidence" value="ECO:0007669"/>
    <property type="project" value="UniProtKB-UniRule"/>
</dbReference>
<comment type="caution">
    <text evidence="11">The sequence shown here is derived from an EMBL/GenBank/DDBJ whole genome shotgun (WGS) entry which is preliminary data.</text>
</comment>
<comment type="pathway">
    <text evidence="2 8">Cofactor biosynthesis; thiamine diphosphate biosynthesis.</text>
</comment>
<evidence type="ECO:0000256" key="6">
    <source>
        <dbReference type="ARBA" id="ARBA00023270"/>
    </source>
</evidence>
<evidence type="ECO:0000259" key="10">
    <source>
        <dbReference type="Pfam" id="PF05690"/>
    </source>
</evidence>
<dbReference type="PANTHER" id="PTHR34266:SF2">
    <property type="entry name" value="THIAZOLE SYNTHASE"/>
    <property type="match status" value="1"/>
</dbReference>
<keyword evidence="6 8" id="KW-0704">Schiff base</keyword>
<dbReference type="EC" id="2.8.1.10" evidence="3 8"/>
<comment type="similarity">
    <text evidence="8">Belongs to the ThiG family.</text>
</comment>
<evidence type="ECO:0000256" key="9">
    <source>
        <dbReference type="SAM" id="MobiDB-lite"/>
    </source>
</evidence>
<feature type="binding site" evidence="8">
    <location>
        <begin position="224"/>
        <end position="225"/>
    </location>
    <ligand>
        <name>1-deoxy-D-xylulose 5-phosphate</name>
        <dbReference type="ChEBI" id="CHEBI:57792"/>
    </ligand>
</feature>
<keyword evidence="8" id="KW-0963">Cytoplasm</keyword>
<dbReference type="EMBL" id="QFRA01000002">
    <property type="protein sequence ID" value="PZR06522.1"/>
    <property type="molecule type" value="Genomic_DNA"/>
</dbReference>
<evidence type="ECO:0000256" key="7">
    <source>
        <dbReference type="ARBA" id="ARBA00049897"/>
    </source>
</evidence>
<dbReference type="CDD" id="cd04728">
    <property type="entry name" value="ThiG"/>
    <property type="match status" value="1"/>
</dbReference>
<dbReference type="Gene3D" id="3.20.20.70">
    <property type="entry name" value="Aldolase class I"/>
    <property type="match status" value="1"/>
</dbReference>
<comment type="catalytic activity">
    <reaction evidence="7 8">
        <text>[ThiS sulfur-carrier protein]-C-terminal-Gly-aminoethanethioate + 2-iminoacetate + 1-deoxy-D-xylulose 5-phosphate = [ThiS sulfur-carrier protein]-C-terminal Gly-Gly + 2-[(2R,5Z)-2-carboxy-4-methylthiazol-5(2H)-ylidene]ethyl phosphate + 2 H2O + H(+)</text>
        <dbReference type="Rhea" id="RHEA:26297"/>
        <dbReference type="Rhea" id="RHEA-COMP:12909"/>
        <dbReference type="Rhea" id="RHEA-COMP:19908"/>
        <dbReference type="ChEBI" id="CHEBI:15377"/>
        <dbReference type="ChEBI" id="CHEBI:15378"/>
        <dbReference type="ChEBI" id="CHEBI:57792"/>
        <dbReference type="ChEBI" id="CHEBI:62899"/>
        <dbReference type="ChEBI" id="CHEBI:77846"/>
        <dbReference type="ChEBI" id="CHEBI:90778"/>
        <dbReference type="ChEBI" id="CHEBI:232372"/>
        <dbReference type="EC" id="2.8.1.10"/>
    </reaction>
</comment>
<evidence type="ECO:0000256" key="2">
    <source>
        <dbReference type="ARBA" id="ARBA00004948"/>
    </source>
</evidence>
<feature type="active site" description="Schiff-base intermediate with DXP" evidence="8">
    <location>
        <position position="136"/>
    </location>
</feature>
<feature type="binding site" evidence="8">
    <location>
        <begin position="246"/>
        <end position="247"/>
    </location>
    <ligand>
        <name>1-deoxy-D-xylulose 5-phosphate</name>
        <dbReference type="ChEBI" id="CHEBI:57792"/>
    </ligand>
</feature>
<dbReference type="GO" id="GO:1990107">
    <property type="term" value="F:thiazole synthase activity"/>
    <property type="evidence" value="ECO:0007669"/>
    <property type="project" value="UniProtKB-EC"/>
</dbReference>
<reference evidence="11 12" key="1">
    <citation type="submission" date="2017-08" db="EMBL/GenBank/DDBJ databases">
        <title>Infants hospitalized years apart are colonized by the same room-sourced microbial strains.</title>
        <authorList>
            <person name="Brooks B."/>
            <person name="Olm M.R."/>
            <person name="Firek B.A."/>
            <person name="Baker R."/>
            <person name="Thomas B.C."/>
            <person name="Morowitz M.J."/>
            <person name="Banfield J.F."/>
        </authorList>
    </citation>
    <scope>NUCLEOTIDE SEQUENCE [LARGE SCALE GENOMIC DNA]</scope>
    <source>
        <strain evidence="11">S2_003_000_R1_3</strain>
    </source>
</reference>
<evidence type="ECO:0000313" key="12">
    <source>
        <dbReference type="Proteomes" id="UP000249432"/>
    </source>
</evidence>
<feature type="compositionally biased region" description="Basic and acidic residues" evidence="9">
    <location>
        <begin position="1"/>
        <end position="10"/>
    </location>
</feature>
<feature type="domain" description="Thiazole synthase ThiG" evidence="10">
    <location>
        <begin position="47"/>
        <end position="289"/>
    </location>
</feature>
<dbReference type="Pfam" id="PF05690">
    <property type="entry name" value="ThiG"/>
    <property type="match status" value="1"/>
</dbReference>
<evidence type="ECO:0000256" key="8">
    <source>
        <dbReference type="HAMAP-Rule" id="MF_00443"/>
    </source>
</evidence>
<feature type="region of interest" description="Disordered" evidence="9">
    <location>
        <begin position="1"/>
        <end position="44"/>
    </location>
</feature>
<protein>
    <recommendedName>
        <fullName evidence="3 8">Thiazole synthase</fullName>
        <ecNumber evidence="3 8">2.8.1.10</ecNumber>
    </recommendedName>
</protein>
<comment type="function">
    <text evidence="1 8">Catalyzes the rearrangement of 1-deoxy-D-xylulose 5-phosphate (DXP) to produce the thiazole phosphate moiety of thiamine. Sulfur is provided by the thiocarboxylate moiety of the carrier protein ThiS. In vitro, sulfur can be provided by H(2)S.</text>
</comment>
<dbReference type="Proteomes" id="UP000249432">
    <property type="component" value="Unassembled WGS sequence"/>
</dbReference>
<keyword evidence="4 8" id="KW-0808">Transferase</keyword>
<name>A0A2W5SUP6_9CORY</name>
<feature type="binding site" evidence="8">
    <location>
        <position position="197"/>
    </location>
    <ligand>
        <name>1-deoxy-D-xylulose 5-phosphate</name>
        <dbReference type="ChEBI" id="CHEBI:57792"/>
    </ligand>
</feature>
<sequence>MTHNATRDDDPTNIPPTDADNTASLDADRGDSGHEDLGHSDPDHWTLADRDLTSRLFLGTGGMTSLDIMEKALVASESNVATVAMRRYQAGKADVFGMLRRHNVHILPNTAGCKSARDAVLTAKMAREALDTDWIKLEVVADDDTLLPDAVELVDAAEQLVNDGFHVLSYTNDDPIVARRLVNAGVDAVMPGGSPIGTGLGILNPHNIEMIVKEAGDIPVVLDAGVGTASEAALAMELGCSAVLVASSVTRSHDPEAMAKAMASGVRAGYWAHQAGRIPKRHHALASSPLEGRAWADAVI</sequence>
<accession>A0A2W5SUP6</accession>
<evidence type="ECO:0000256" key="5">
    <source>
        <dbReference type="ARBA" id="ARBA00022977"/>
    </source>
</evidence>
<dbReference type="SUPFAM" id="SSF110399">
    <property type="entry name" value="ThiG-like"/>
    <property type="match status" value="1"/>
</dbReference>
<proteinExistence type="inferred from homology"/>
<dbReference type="GO" id="GO:0005737">
    <property type="term" value="C:cytoplasm"/>
    <property type="evidence" value="ECO:0007669"/>
    <property type="project" value="UniProtKB-SubCell"/>
</dbReference>
<evidence type="ECO:0000256" key="4">
    <source>
        <dbReference type="ARBA" id="ARBA00022679"/>
    </source>
</evidence>
<dbReference type="InterPro" id="IPR013785">
    <property type="entry name" value="Aldolase_TIM"/>
</dbReference>
<dbReference type="InterPro" id="IPR033983">
    <property type="entry name" value="Thiazole_synthase_ThiG"/>
</dbReference>
<evidence type="ECO:0000256" key="3">
    <source>
        <dbReference type="ARBA" id="ARBA00011960"/>
    </source>
</evidence>
<evidence type="ECO:0000313" key="11">
    <source>
        <dbReference type="EMBL" id="PZR06522.1"/>
    </source>
</evidence>
<organism evidence="11 12">
    <name type="scientific">Corynebacterium kroppenstedtii</name>
    <dbReference type="NCBI Taxonomy" id="161879"/>
    <lineage>
        <taxon>Bacteria</taxon>
        <taxon>Bacillati</taxon>
        <taxon>Actinomycetota</taxon>
        <taxon>Actinomycetes</taxon>
        <taxon>Mycobacteriales</taxon>
        <taxon>Corynebacteriaceae</taxon>
        <taxon>Corynebacterium</taxon>
    </lineage>
</organism>
<dbReference type="UniPathway" id="UPA00060"/>
<feature type="compositionally biased region" description="Basic and acidic residues" evidence="9">
    <location>
        <begin position="26"/>
        <end position="44"/>
    </location>
</feature>
<comment type="subcellular location">
    <subcellularLocation>
        <location evidence="8">Cytoplasm</location>
    </subcellularLocation>
</comment>
<dbReference type="InterPro" id="IPR008867">
    <property type="entry name" value="ThiG"/>
</dbReference>